<sequence length="252" mass="27788">MGLGEGGRASATFKNGSKDQEAEDERKTAEAIEENFESERKKAEATEEVFESERVDNTPEKVNDRKTVAGGIPEQTTPEVRGEGSQRHNDDVLLEETPINGIGNCYLQPPASLVTGARIQKNSNNFASESNLESDHKLENINNLESNNILVSNNDPQVGSFQMEARLGPTNKMGHEARPNMYGDLKSYGSDSALGKTVHTIDGSPLERIFNEVQEGYVDSGVDVLTQRRRNHKAGTKCTVKKINGNHRLEEF</sequence>
<reference evidence="1 2" key="2">
    <citation type="journal article" date="2022" name="Mol. Ecol. Resour.">
        <title>The genomes of chicory, endive, great burdock and yacon provide insights into Asteraceae paleo-polyploidization history and plant inulin production.</title>
        <authorList>
            <person name="Fan W."/>
            <person name="Wang S."/>
            <person name="Wang H."/>
            <person name="Wang A."/>
            <person name="Jiang F."/>
            <person name="Liu H."/>
            <person name="Zhao H."/>
            <person name="Xu D."/>
            <person name="Zhang Y."/>
        </authorList>
    </citation>
    <scope>NUCLEOTIDE SEQUENCE [LARGE SCALE GENOMIC DNA]</scope>
    <source>
        <strain evidence="2">cv. Niubang</strain>
    </source>
</reference>
<accession>A0ACB9BD08</accession>
<reference evidence="2" key="1">
    <citation type="journal article" date="2022" name="Mol. Ecol. Resour.">
        <title>The genomes of chicory, endive, great burdock and yacon provide insights into Asteraceae palaeo-polyploidization history and plant inulin production.</title>
        <authorList>
            <person name="Fan W."/>
            <person name="Wang S."/>
            <person name="Wang H."/>
            <person name="Wang A."/>
            <person name="Jiang F."/>
            <person name="Liu H."/>
            <person name="Zhao H."/>
            <person name="Xu D."/>
            <person name="Zhang Y."/>
        </authorList>
    </citation>
    <scope>NUCLEOTIDE SEQUENCE [LARGE SCALE GENOMIC DNA]</scope>
    <source>
        <strain evidence="2">cv. Niubang</strain>
    </source>
</reference>
<gene>
    <name evidence="1" type="ORF">L6452_20553</name>
</gene>
<proteinExistence type="predicted"/>
<protein>
    <submittedName>
        <fullName evidence="1">Uncharacterized protein</fullName>
    </submittedName>
</protein>
<organism evidence="1 2">
    <name type="scientific">Arctium lappa</name>
    <name type="common">Greater burdock</name>
    <name type="synonym">Lappa major</name>
    <dbReference type="NCBI Taxonomy" id="4217"/>
    <lineage>
        <taxon>Eukaryota</taxon>
        <taxon>Viridiplantae</taxon>
        <taxon>Streptophyta</taxon>
        <taxon>Embryophyta</taxon>
        <taxon>Tracheophyta</taxon>
        <taxon>Spermatophyta</taxon>
        <taxon>Magnoliopsida</taxon>
        <taxon>eudicotyledons</taxon>
        <taxon>Gunneridae</taxon>
        <taxon>Pentapetalae</taxon>
        <taxon>asterids</taxon>
        <taxon>campanulids</taxon>
        <taxon>Asterales</taxon>
        <taxon>Asteraceae</taxon>
        <taxon>Carduoideae</taxon>
        <taxon>Cardueae</taxon>
        <taxon>Arctiinae</taxon>
        <taxon>Arctium</taxon>
    </lineage>
</organism>
<name>A0ACB9BD08_ARCLA</name>
<dbReference type="EMBL" id="CM042052">
    <property type="protein sequence ID" value="KAI3719651.1"/>
    <property type="molecule type" value="Genomic_DNA"/>
</dbReference>
<evidence type="ECO:0000313" key="1">
    <source>
        <dbReference type="EMBL" id="KAI3719651.1"/>
    </source>
</evidence>
<keyword evidence="2" id="KW-1185">Reference proteome</keyword>
<comment type="caution">
    <text evidence="1">The sequence shown here is derived from an EMBL/GenBank/DDBJ whole genome shotgun (WGS) entry which is preliminary data.</text>
</comment>
<evidence type="ECO:0000313" key="2">
    <source>
        <dbReference type="Proteomes" id="UP001055879"/>
    </source>
</evidence>
<dbReference type="Proteomes" id="UP001055879">
    <property type="component" value="Linkage Group LG06"/>
</dbReference>